<evidence type="ECO:0000313" key="5">
    <source>
        <dbReference type="WBParaSite" id="ASIM_0000420601-mRNA-1"/>
    </source>
</evidence>
<feature type="transmembrane region" description="Helical" evidence="1">
    <location>
        <begin position="39"/>
        <end position="57"/>
    </location>
</feature>
<dbReference type="PANTHER" id="PTHR23017">
    <property type="entry name" value="SERPENTINE RECEPTOR, CLASS X"/>
    <property type="match status" value="1"/>
</dbReference>
<dbReference type="EMBL" id="UYRR01006713">
    <property type="protein sequence ID" value="VDK22904.1"/>
    <property type="molecule type" value="Genomic_DNA"/>
</dbReference>
<feature type="domain" description="7TM GPCR serpentine receptor class x (Srx)" evidence="2">
    <location>
        <begin position="2"/>
        <end position="137"/>
    </location>
</feature>
<keyword evidence="1" id="KW-1133">Transmembrane helix</keyword>
<keyword evidence="1" id="KW-0812">Transmembrane</keyword>
<proteinExistence type="predicted"/>
<gene>
    <name evidence="3" type="ORF">ASIM_LOCUS4026</name>
</gene>
<feature type="transmembrane region" description="Helical" evidence="1">
    <location>
        <begin position="116"/>
        <end position="134"/>
    </location>
</feature>
<evidence type="ECO:0000313" key="4">
    <source>
        <dbReference type="Proteomes" id="UP000267096"/>
    </source>
</evidence>
<keyword evidence="1" id="KW-0472">Membrane</keyword>
<organism evidence="5">
    <name type="scientific">Anisakis simplex</name>
    <name type="common">Herring worm</name>
    <dbReference type="NCBI Taxonomy" id="6269"/>
    <lineage>
        <taxon>Eukaryota</taxon>
        <taxon>Metazoa</taxon>
        <taxon>Ecdysozoa</taxon>
        <taxon>Nematoda</taxon>
        <taxon>Chromadorea</taxon>
        <taxon>Rhabditida</taxon>
        <taxon>Spirurina</taxon>
        <taxon>Ascaridomorpha</taxon>
        <taxon>Ascaridoidea</taxon>
        <taxon>Anisakidae</taxon>
        <taxon>Anisakis</taxon>
        <taxon>Anisakis simplex complex</taxon>
    </lineage>
</organism>
<name>A0A0M3J9E2_ANISI</name>
<evidence type="ECO:0000256" key="1">
    <source>
        <dbReference type="SAM" id="Phobius"/>
    </source>
</evidence>
<dbReference type="PANTHER" id="PTHR23017:SF3">
    <property type="entry name" value="G-PROTEIN COUPLED RECEPTORS FAMILY 1 PROFILE DOMAIN-CONTAINING PROTEIN"/>
    <property type="match status" value="1"/>
</dbReference>
<dbReference type="Proteomes" id="UP000267096">
    <property type="component" value="Unassembled WGS sequence"/>
</dbReference>
<keyword evidence="4" id="KW-1185">Reference proteome</keyword>
<dbReference type="InterPro" id="IPR019430">
    <property type="entry name" value="7TM_GPCR_serpentine_rcpt_Srx"/>
</dbReference>
<accession>A0A0M3J9E2</accession>
<reference evidence="5" key="1">
    <citation type="submission" date="2017-02" db="UniProtKB">
        <authorList>
            <consortium name="WormBaseParasite"/>
        </authorList>
    </citation>
    <scope>IDENTIFICATION</scope>
</reference>
<sequence length="161" mass="18583">MIADFTVLFTFAAYAAPRTFFNDMEVLKNTTLNRFMGQLNITAYVACIYTHLLRSTCRFMAISLPIRHSRIFTQRNTIAALFLGCAFTYVVDQYGFMYSDTTCGMAIKLVIDFAQYLIVILFVAILDAITIFRIHQYGYELIFQAVLQDSAFLIFLIFYML</sequence>
<protein>
    <submittedName>
        <fullName evidence="5">7TM_GPCR_Srx domain-containing protein</fullName>
    </submittedName>
</protein>
<feature type="transmembrane region" description="Helical" evidence="1">
    <location>
        <begin position="78"/>
        <end position="96"/>
    </location>
</feature>
<feature type="transmembrane region" description="Helical" evidence="1">
    <location>
        <begin position="141"/>
        <end position="160"/>
    </location>
</feature>
<dbReference type="AlphaFoldDB" id="A0A0M3J9E2"/>
<evidence type="ECO:0000313" key="3">
    <source>
        <dbReference type="EMBL" id="VDK22904.1"/>
    </source>
</evidence>
<dbReference type="WBParaSite" id="ASIM_0000420601-mRNA-1">
    <property type="protein sequence ID" value="ASIM_0000420601-mRNA-1"/>
    <property type="gene ID" value="ASIM_0000420601"/>
</dbReference>
<evidence type="ECO:0000259" key="2">
    <source>
        <dbReference type="Pfam" id="PF10328"/>
    </source>
</evidence>
<dbReference type="Pfam" id="PF10328">
    <property type="entry name" value="7TM_GPCR_Srx"/>
    <property type="match status" value="1"/>
</dbReference>
<reference evidence="3 4" key="2">
    <citation type="submission" date="2018-11" db="EMBL/GenBank/DDBJ databases">
        <authorList>
            <consortium name="Pathogen Informatics"/>
        </authorList>
    </citation>
    <scope>NUCLEOTIDE SEQUENCE [LARGE SCALE GENOMIC DNA]</scope>
</reference>